<dbReference type="PROSITE" id="PS52042">
    <property type="entry name" value="GLOBIN_CP_ADGB"/>
    <property type="match status" value="1"/>
</dbReference>
<organism evidence="3">
    <name type="scientific">Heliothis virescens</name>
    <name type="common">Tobacco budworm moth</name>
    <dbReference type="NCBI Taxonomy" id="7102"/>
    <lineage>
        <taxon>Eukaryota</taxon>
        <taxon>Metazoa</taxon>
        <taxon>Ecdysozoa</taxon>
        <taxon>Arthropoda</taxon>
        <taxon>Hexapoda</taxon>
        <taxon>Insecta</taxon>
        <taxon>Pterygota</taxon>
        <taxon>Neoptera</taxon>
        <taxon>Endopterygota</taxon>
        <taxon>Lepidoptera</taxon>
        <taxon>Glossata</taxon>
        <taxon>Ditrysia</taxon>
        <taxon>Noctuoidea</taxon>
        <taxon>Noctuidae</taxon>
        <taxon>Heliothinae</taxon>
        <taxon>Heliothis</taxon>
    </lineage>
</organism>
<evidence type="ECO:0000256" key="1">
    <source>
        <dbReference type="SAM" id="MobiDB-lite"/>
    </source>
</evidence>
<dbReference type="STRING" id="7102.A0A2A4JLS0"/>
<sequence>MSLLIMMARDLPLKKPLPEPEVALWKYYRWVDWARAHGLYADYDCPRTRFLKVNGLLKLSYAPHLLDVQSTESITLGFIEEQVKSATGAPPPKDDEEYHRKKEKKTKEQIKLAITAAQLAAQQVKEELREWIQFTAIQTLVNFIYVIYYPSLFNFTSAGSNPPIRNTKSTHRTTDVQAPKYAPLYFQLDGPETNKLRISLSMLHPRVLANCGTPVLDFIEPANFVLERFEWFKDCELPKPKAYVRTRGYEAVEIDFQPGRHFFRIWTHSRMNWSIMALSESTVLLNTRDVVQAAAVKECPWASKFLLNLGSSFSNWIKVNRASQSIILSDREFFRSYQPDLDWDIEVTGYDRHLLHWMFRQALQSLLSKTLNHTEWKTVSNVLRKYFCDPDFGFPPKPKPPRSVREIANLDVCDCLMPEIEETEFGEEQMVEMEQAIEEVKPLVTPEMMAKLLKAPELPITSHVCELATDEVPCGILKDEREKMIRKHEAAIVLQAHWRGTWARKCLKSNVNISTEVTKYVNDHAFGTIDALSRLMNEFFRMFPGAKYAYSVSSALSGVYGLQHHTGTTQVTPKCKWVPYFQGVFYCHAPVKVHFDVLSSIPHSTVAVYNNDSGQQLPQAYNAHITFEFAPNFLGYTLLGHGNLPQQPGIHYDAHWQLTVMTSIDGAFHICDNEDPCKEMAIPHSNKLHLDEIFLPNRRNILGGIQISVVKHESISFRAAATSPDLEMLAILRAVNPGGTTEEISKCSGRGEIYWPYIRLDPPPSKKGMSTSHHVMSGRDINITSARSLYKTQGQKHHKISPAAKARSALKMKSTNVEPKLYSIEVECPMGWPLTLAQWRRVDEVRNSQEAAKLELQTQKKGNKEKEKPAKPGSAKDKDKLIPSSVYVHQPLPGDASVELECALALGGGAYAKRDDERDIEYSDARKAWDAKEPGRNHRGSQISSVSLLCFMIQVLEMSVEMEEEALYLLMPDQLRDRFTPLHFLPYCTKERTEHDSIVITPDMAEAAKNNRNARIEAAIERMRELQLFNEEHVLGRQKYRCQVLEKLFVDSTLCPELVEVMEQREEAIAQEVLNRNLSATKKKMEAKKK</sequence>
<feature type="region of interest" description="Disordered" evidence="1">
    <location>
        <begin position="854"/>
        <end position="880"/>
    </location>
</feature>
<dbReference type="InterPro" id="IPR057249">
    <property type="entry name" value="Globin_CP_ADGB"/>
</dbReference>
<accession>A0A2A4JLS0</accession>
<evidence type="ECO:0000259" key="2">
    <source>
        <dbReference type="PROSITE" id="PS52042"/>
    </source>
</evidence>
<comment type="caution">
    <text evidence="3">The sequence shown here is derived from an EMBL/GenBank/DDBJ whole genome shotgun (WGS) entry which is preliminary data.</text>
</comment>
<proteinExistence type="predicted"/>
<dbReference type="InterPro" id="IPR000048">
    <property type="entry name" value="IQ_motif_EF-hand-BS"/>
</dbReference>
<dbReference type="AlphaFoldDB" id="A0A2A4JLS0"/>
<dbReference type="InterPro" id="IPR054093">
    <property type="entry name" value="Androglobin_II"/>
</dbReference>
<feature type="compositionally biased region" description="Basic and acidic residues" evidence="1">
    <location>
        <begin position="862"/>
        <end position="880"/>
    </location>
</feature>
<dbReference type="InterPro" id="IPR053033">
    <property type="entry name" value="Androglobin-like"/>
</dbReference>
<dbReference type="Pfam" id="PF00612">
    <property type="entry name" value="IQ"/>
    <property type="match status" value="1"/>
</dbReference>
<dbReference type="Pfam" id="PF22068">
    <property type="entry name" value="Androglobin_II"/>
    <property type="match status" value="1"/>
</dbReference>
<reference evidence="3" key="1">
    <citation type="submission" date="2017-09" db="EMBL/GenBank/DDBJ databases">
        <title>Contemporary evolution of a Lepidopteran species, Heliothis virescens, in response to modern agricultural practices.</title>
        <authorList>
            <person name="Fritz M.L."/>
            <person name="Deyonke A.M."/>
            <person name="Papanicolaou A."/>
            <person name="Micinski S."/>
            <person name="Westbrook J."/>
            <person name="Gould F."/>
        </authorList>
    </citation>
    <scope>NUCLEOTIDE SEQUENCE [LARGE SCALE GENOMIC DNA]</scope>
    <source>
        <strain evidence="3">HvINT-</strain>
        <tissue evidence="3">Whole body</tissue>
    </source>
</reference>
<dbReference type="InterPro" id="IPR054094">
    <property type="entry name" value="Androglobin_IV"/>
</dbReference>
<protein>
    <recommendedName>
        <fullName evidence="2">Globin domain-containing protein</fullName>
    </recommendedName>
</protein>
<dbReference type="CDD" id="cd22307">
    <property type="entry name" value="Adgb_C_mid-like"/>
    <property type="match status" value="1"/>
</dbReference>
<feature type="domain" description="Globin" evidence="2">
    <location>
        <begin position="276"/>
        <end position="562"/>
    </location>
</feature>
<dbReference type="PROSITE" id="PS50096">
    <property type="entry name" value="IQ"/>
    <property type="match status" value="1"/>
</dbReference>
<dbReference type="EMBL" id="NWSH01001150">
    <property type="protein sequence ID" value="PCG72383.1"/>
    <property type="molecule type" value="Genomic_DNA"/>
</dbReference>
<dbReference type="PANTHER" id="PTHR46298:SF1">
    <property type="entry name" value="ANDROGLOBIN"/>
    <property type="match status" value="1"/>
</dbReference>
<name>A0A2A4JLS0_HELVI</name>
<gene>
    <name evidence="3" type="ORF">B5V51_870</name>
</gene>
<dbReference type="Gene3D" id="1.20.5.190">
    <property type="match status" value="1"/>
</dbReference>
<dbReference type="PANTHER" id="PTHR46298">
    <property type="entry name" value="ANDROGLOBIN"/>
    <property type="match status" value="1"/>
</dbReference>
<evidence type="ECO:0000313" key="3">
    <source>
        <dbReference type="EMBL" id="PCG72383.1"/>
    </source>
</evidence>
<dbReference type="SMART" id="SM00015">
    <property type="entry name" value="IQ"/>
    <property type="match status" value="1"/>
</dbReference>
<dbReference type="Pfam" id="PF22069">
    <property type="entry name" value="Androglobin_IV"/>
    <property type="match status" value="1"/>
</dbReference>